<feature type="transmembrane region" description="Helical" evidence="1">
    <location>
        <begin position="89"/>
        <end position="107"/>
    </location>
</feature>
<accession>A0A5C8NDH7</accession>
<keyword evidence="1" id="KW-1133">Transmembrane helix</keyword>
<reference evidence="2 3" key="1">
    <citation type="submission" date="2019-06" db="EMBL/GenBank/DDBJ databases">
        <title>Aeromicrobium sp. nov., isolated from a maize field.</title>
        <authorList>
            <person name="Lin S.-Y."/>
            <person name="Tsai C.-F."/>
            <person name="Young C.-C."/>
        </authorList>
    </citation>
    <scope>NUCLEOTIDE SEQUENCE [LARGE SCALE GENOMIC DNA]</scope>
    <source>
        <strain evidence="2 3">CC-CFT486</strain>
    </source>
</reference>
<keyword evidence="1" id="KW-0472">Membrane</keyword>
<organism evidence="2 3">
    <name type="scientific">Aeromicrobium terrae</name>
    <dbReference type="NCBI Taxonomy" id="2498846"/>
    <lineage>
        <taxon>Bacteria</taxon>
        <taxon>Bacillati</taxon>
        <taxon>Actinomycetota</taxon>
        <taxon>Actinomycetes</taxon>
        <taxon>Propionibacteriales</taxon>
        <taxon>Nocardioidaceae</taxon>
        <taxon>Aeromicrobium</taxon>
    </lineage>
</organism>
<keyword evidence="1" id="KW-0812">Transmembrane</keyword>
<dbReference type="RefSeq" id="WP_147687212.1">
    <property type="nucleotide sequence ID" value="NZ_VDUX01000006.1"/>
</dbReference>
<name>A0A5C8NDH7_9ACTN</name>
<dbReference type="Proteomes" id="UP000321571">
    <property type="component" value="Unassembled WGS sequence"/>
</dbReference>
<gene>
    <name evidence="2" type="ORF">FHP06_12960</name>
</gene>
<sequence length="144" mass="15253">MNRTRGWLLAGALTTIALTVAPLIDMQNGDSIAAHVRDAYPGWSASDVDADRTAIGAYLVTVGALGVIGYLVSLWIARRPTMTARWTTASLLGLGVVVALTNLSMGGEAYDRIVPTPYAVAWLVPVLIGAMAVVSVWRGDTARR</sequence>
<protein>
    <submittedName>
        <fullName evidence="2">Uncharacterized protein</fullName>
    </submittedName>
</protein>
<feature type="transmembrane region" description="Helical" evidence="1">
    <location>
        <begin position="119"/>
        <end position="137"/>
    </location>
</feature>
<comment type="caution">
    <text evidence="2">The sequence shown here is derived from an EMBL/GenBank/DDBJ whole genome shotgun (WGS) entry which is preliminary data.</text>
</comment>
<evidence type="ECO:0000313" key="3">
    <source>
        <dbReference type="Proteomes" id="UP000321571"/>
    </source>
</evidence>
<dbReference type="AlphaFoldDB" id="A0A5C8NDH7"/>
<feature type="transmembrane region" description="Helical" evidence="1">
    <location>
        <begin position="55"/>
        <end position="77"/>
    </location>
</feature>
<dbReference type="EMBL" id="VDUX01000006">
    <property type="protein sequence ID" value="TXL57687.1"/>
    <property type="molecule type" value="Genomic_DNA"/>
</dbReference>
<proteinExistence type="predicted"/>
<keyword evidence="3" id="KW-1185">Reference proteome</keyword>
<dbReference type="OrthoDB" id="4337876at2"/>
<evidence type="ECO:0000313" key="2">
    <source>
        <dbReference type="EMBL" id="TXL57687.1"/>
    </source>
</evidence>
<evidence type="ECO:0000256" key="1">
    <source>
        <dbReference type="SAM" id="Phobius"/>
    </source>
</evidence>